<keyword evidence="1" id="KW-1133">Transmembrane helix</keyword>
<evidence type="ECO:0000256" key="1">
    <source>
        <dbReference type="SAM" id="Phobius"/>
    </source>
</evidence>
<evidence type="ECO:0000313" key="3">
    <source>
        <dbReference type="Proteomes" id="UP000636709"/>
    </source>
</evidence>
<dbReference type="EMBL" id="JACEFO010001910">
    <property type="protein sequence ID" value="KAF8694300.1"/>
    <property type="molecule type" value="Genomic_DNA"/>
</dbReference>
<dbReference type="AlphaFoldDB" id="A0A835BCZ5"/>
<keyword evidence="1" id="KW-0472">Membrane</keyword>
<proteinExistence type="predicted"/>
<accession>A0A835BCZ5</accession>
<sequence>MAGRRPCGCSLVRLLQQALVAAVLVVIILYRHGHGFSNLSSRSSASRDVDAFFGSPPAATNARPPASGGDAASATCATVERMGEEAAGQGSPEAASLRVRELIRHHFELHGAARVRALPPHEFCEQGFVLGRASEAGFGNEMYRILTAAALSIMLNRSLIIEQTRGQYPFGQYVSYTNHSFTLEEIKHLWNKHSCSTKYGRDLSMRVDNFEHPSETNVICSDWKSWKDPIIWFNGTNDSVGTQFFLKNIHPGMKASASALFGLPDSSDARPNTFGELMRAIVSPSRTVQEAVNWALKGVNPDIALHMRMMSSRPVEARQAAATCIKRAMQICRIQGTPQGTPRVALVSDTPSFVQEIKSDISEFAEVIYFDYELFANGSDLMFRNDMPLNFRLTDWGPAPRWAAIVDFFLASRARCAVITGAHPRVGTTYAQLIAAVAAANTYGQEHSGANFTFLSSIHSSLLVHGLLTQVGRSHIWDTYAGPLSCEHQPNQCAVTPLLPPTWWDGTWQSPSPRDVKRLSEYGIQLPITGEVDESQLVAHCRSREDHVDRYNILSSYMKNSTVL</sequence>
<dbReference type="InterPro" id="IPR056712">
    <property type="entry name" value="DUF7810"/>
</dbReference>
<dbReference type="Pfam" id="PF25102">
    <property type="entry name" value="DUF7810"/>
    <property type="match status" value="1"/>
</dbReference>
<name>A0A835BCZ5_9POAL</name>
<reference evidence="2" key="1">
    <citation type="submission" date="2020-07" db="EMBL/GenBank/DDBJ databases">
        <title>Genome sequence and genetic diversity analysis of an under-domesticated orphan crop, white fonio (Digitaria exilis).</title>
        <authorList>
            <person name="Bennetzen J.L."/>
            <person name="Chen S."/>
            <person name="Ma X."/>
            <person name="Wang X."/>
            <person name="Yssel A.E.J."/>
            <person name="Chaluvadi S.R."/>
            <person name="Johnson M."/>
            <person name="Gangashetty P."/>
            <person name="Hamidou F."/>
            <person name="Sanogo M.D."/>
            <person name="Zwaenepoel A."/>
            <person name="Wallace J."/>
            <person name="Van De Peer Y."/>
            <person name="Van Deynze A."/>
        </authorList>
    </citation>
    <scope>NUCLEOTIDE SEQUENCE</scope>
    <source>
        <tissue evidence="2">Leaves</tissue>
    </source>
</reference>
<organism evidence="2 3">
    <name type="scientific">Digitaria exilis</name>
    <dbReference type="NCBI Taxonomy" id="1010633"/>
    <lineage>
        <taxon>Eukaryota</taxon>
        <taxon>Viridiplantae</taxon>
        <taxon>Streptophyta</taxon>
        <taxon>Embryophyta</taxon>
        <taxon>Tracheophyta</taxon>
        <taxon>Spermatophyta</taxon>
        <taxon>Magnoliopsida</taxon>
        <taxon>Liliopsida</taxon>
        <taxon>Poales</taxon>
        <taxon>Poaceae</taxon>
        <taxon>PACMAD clade</taxon>
        <taxon>Panicoideae</taxon>
        <taxon>Panicodae</taxon>
        <taxon>Paniceae</taxon>
        <taxon>Anthephorinae</taxon>
        <taxon>Digitaria</taxon>
    </lineage>
</organism>
<keyword evidence="1" id="KW-0812">Transmembrane</keyword>
<dbReference type="OrthoDB" id="1930927at2759"/>
<dbReference type="PANTHER" id="PTHR35736">
    <property type="entry name" value="EXPRESSED PROTEIN"/>
    <property type="match status" value="1"/>
</dbReference>
<evidence type="ECO:0000313" key="2">
    <source>
        <dbReference type="EMBL" id="KAF8694300.1"/>
    </source>
</evidence>
<gene>
    <name evidence="2" type="ORF">HU200_038441</name>
</gene>
<feature type="transmembrane region" description="Helical" evidence="1">
    <location>
        <begin position="12"/>
        <end position="30"/>
    </location>
</feature>
<dbReference type="Proteomes" id="UP000636709">
    <property type="component" value="Unassembled WGS sequence"/>
</dbReference>
<dbReference type="PANTHER" id="PTHR35736:SF1">
    <property type="entry name" value="EXPRESSED PROTEIN"/>
    <property type="match status" value="1"/>
</dbReference>
<keyword evidence="3" id="KW-1185">Reference proteome</keyword>
<protein>
    <submittedName>
        <fullName evidence="2">Uncharacterized protein</fullName>
    </submittedName>
</protein>
<comment type="caution">
    <text evidence="2">The sequence shown here is derived from an EMBL/GenBank/DDBJ whole genome shotgun (WGS) entry which is preliminary data.</text>
</comment>